<protein>
    <submittedName>
        <fullName evidence="1">Uncharacterized protein</fullName>
    </submittedName>
</protein>
<evidence type="ECO:0000313" key="1">
    <source>
        <dbReference type="EMBL" id="PVM82393.1"/>
    </source>
</evidence>
<dbReference type="Proteomes" id="UP000245073">
    <property type="component" value="Unassembled WGS sequence"/>
</dbReference>
<sequence>MQERRLMRFHRRFEDGWVRGYVVGVGPAFLMLCEVSDHIRYNGFGCYRLADVKNLEPAPYPEFVEAALEKRGDAFPETPAVALNSIGDILATAGRLFPVVTVHAEAARPDVCYIGAIISIEGGVVWMQDIPAPSGSASRPRASSTP</sequence>
<dbReference type="EMBL" id="QDKQ01000076">
    <property type="protein sequence ID" value="PVM82393.1"/>
    <property type="molecule type" value="Genomic_DNA"/>
</dbReference>
<organism evidence="1 2">
    <name type="scientific">Caulobacter endophyticus</name>
    <dbReference type="NCBI Taxonomy" id="2172652"/>
    <lineage>
        <taxon>Bacteria</taxon>
        <taxon>Pseudomonadati</taxon>
        <taxon>Pseudomonadota</taxon>
        <taxon>Alphaproteobacteria</taxon>
        <taxon>Caulobacterales</taxon>
        <taxon>Caulobacteraceae</taxon>
        <taxon>Caulobacter</taxon>
    </lineage>
</organism>
<name>A0A2T9JFB1_9CAUL</name>
<accession>A0A2T9JFB1</accession>
<evidence type="ECO:0000313" key="2">
    <source>
        <dbReference type="Proteomes" id="UP000245073"/>
    </source>
</evidence>
<gene>
    <name evidence="1" type="ORF">DDF67_23300</name>
</gene>
<keyword evidence="2" id="KW-1185">Reference proteome</keyword>
<comment type="caution">
    <text evidence="1">The sequence shown here is derived from an EMBL/GenBank/DDBJ whole genome shotgun (WGS) entry which is preliminary data.</text>
</comment>
<reference evidence="1 2" key="1">
    <citation type="submission" date="2018-04" db="EMBL/GenBank/DDBJ databases">
        <title>The genome sequence of Caulobacter sp. 744.</title>
        <authorList>
            <person name="Gao J."/>
            <person name="Sun J."/>
        </authorList>
    </citation>
    <scope>NUCLEOTIDE SEQUENCE [LARGE SCALE GENOMIC DNA]</scope>
    <source>
        <strain evidence="1 2">774</strain>
    </source>
</reference>
<dbReference type="AlphaFoldDB" id="A0A2T9JFB1"/>
<proteinExistence type="predicted"/>